<evidence type="ECO:0000256" key="10">
    <source>
        <dbReference type="ARBA" id="ARBA00023159"/>
    </source>
</evidence>
<dbReference type="InterPro" id="IPR000197">
    <property type="entry name" value="Znf_TAZ"/>
</dbReference>
<evidence type="ECO:0000256" key="8">
    <source>
        <dbReference type="ARBA" id="ARBA00022853"/>
    </source>
</evidence>
<evidence type="ECO:0000256" key="3">
    <source>
        <dbReference type="ARBA" id="ARBA00013184"/>
    </source>
</evidence>
<dbReference type="GO" id="GO:0031490">
    <property type="term" value="F:chromatin DNA binding"/>
    <property type="evidence" value="ECO:0007669"/>
    <property type="project" value="TreeGrafter"/>
</dbReference>
<keyword evidence="5" id="KW-0479">Metal-binding</keyword>
<evidence type="ECO:0000256" key="4">
    <source>
        <dbReference type="ARBA" id="ARBA00022679"/>
    </source>
</evidence>
<dbReference type="InterPro" id="IPR013178">
    <property type="entry name" value="Histone_AcTrfase_Rtt109/CBP"/>
</dbReference>
<dbReference type="InterPro" id="IPR001965">
    <property type="entry name" value="Znf_PHD"/>
</dbReference>
<dbReference type="Pfam" id="PF08214">
    <property type="entry name" value="HAT_KAT11"/>
    <property type="match status" value="1"/>
</dbReference>
<keyword evidence="11" id="KW-0804">Transcription</keyword>
<evidence type="ECO:0000256" key="6">
    <source>
        <dbReference type="ARBA" id="ARBA00022771"/>
    </source>
</evidence>
<evidence type="ECO:0000256" key="15">
    <source>
        <dbReference type="PROSITE-ProRule" id="PRU00228"/>
    </source>
</evidence>
<dbReference type="PROSITE" id="PS50135">
    <property type="entry name" value="ZF_ZZ_2"/>
    <property type="match status" value="1"/>
</dbReference>
<organism evidence="20 21">
    <name type="scientific">Crotalaria pallida</name>
    <name type="common">Smooth rattlebox</name>
    <name type="synonym">Crotalaria striata</name>
    <dbReference type="NCBI Taxonomy" id="3830"/>
    <lineage>
        <taxon>Eukaryota</taxon>
        <taxon>Viridiplantae</taxon>
        <taxon>Streptophyta</taxon>
        <taxon>Embryophyta</taxon>
        <taxon>Tracheophyta</taxon>
        <taxon>Spermatophyta</taxon>
        <taxon>Magnoliopsida</taxon>
        <taxon>eudicotyledons</taxon>
        <taxon>Gunneridae</taxon>
        <taxon>Pentapetalae</taxon>
        <taxon>rosids</taxon>
        <taxon>fabids</taxon>
        <taxon>Fabales</taxon>
        <taxon>Fabaceae</taxon>
        <taxon>Papilionoideae</taxon>
        <taxon>50 kb inversion clade</taxon>
        <taxon>genistoids sensu lato</taxon>
        <taxon>core genistoids</taxon>
        <taxon>Crotalarieae</taxon>
        <taxon>Crotalaria</taxon>
    </lineage>
</organism>
<dbReference type="Gene3D" id="3.30.40.10">
    <property type="entry name" value="Zinc/RING finger domain, C3HC4 (zinc finger)"/>
    <property type="match status" value="1"/>
</dbReference>
<dbReference type="GO" id="GO:0003713">
    <property type="term" value="F:transcription coactivator activity"/>
    <property type="evidence" value="ECO:0007669"/>
    <property type="project" value="TreeGrafter"/>
</dbReference>
<dbReference type="GO" id="GO:0004402">
    <property type="term" value="F:histone acetyltransferase activity"/>
    <property type="evidence" value="ECO:0007669"/>
    <property type="project" value="InterPro"/>
</dbReference>
<evidence type="ECO:0000256" key="11">
    <source>
        <dbReference type="ARBA" id="ARBA00023163"/>
    </source>
</evidence>
<evidence type="ECO:0000256" key="2">
    <source>
        <dbReference type="ARBA" id="ARBA00004123"/>
    </source>
</evidence>
<evidence type="ECO:0000256" key="14">
    <source>
        <dbReference type="ARBA" id="ARBA00048017"/>
    </source>
</evidence>
<evidence type="ECO:0000313" key="21">
    <source>
        <dbReference type="Proteomes" id="UP001372338"/>
    </source>
</evidence>
<gene>
    <name evidence="20" type="ORF">RIF29_19395</name>
</gene>
<protein>
    <recommendedName>
        <fullName evidence="3">histone acetyltransferase</fullName>
        <ecNumber evidence="3">2.3.1.48</ecNumber>
    </recommendedName>
</protein>
<dbReference type="PROSITE" id="PS50134">
    <property type="entry name" value="ZF_TAZ"/>
    <property type="match status" value="1"/>
</dbReference>
<dbReference type="InterPro" id="IPR011011">
    <property type="entry name" value="Znf_FYVE_PHD"/>
</dbReference>
<keyword evidence="7" id="KW-0862">Zinc</keyword>
<keyword evidence="8" id="KW-0156">Chromatin regulator</keyword>
<dbReference type="SUPFAM" id="SSF57933">
    <property type="entry name" value="TAZ domain"/>
    <property type="match status" value="1"/>
</dbReference>
<dbReference type="GO" id="GO:0008270">
    <property type="term" value="F:zinc ion binding"/>
    <property type="evidence" value="ECO:0007669"/>
    <property type="project" value="UniProtKB-KW"/>
</dbReference>
<keyword evidence="4" id="KW-0808">Transferase</keyword>
<comment type="function">
    <text evidence="1">Acetyltransferase enzyme. Acetylates histones, giving a specific tag for transcriptional activation.</text>
</comment>
<evidence type="ECO:0000256" key="13">
    <source>
        <dbReference type="ARBA" id="ARBA00023315"/>
    </source>
</evidence>
<dbReference type="InterPro" id="IPR035898">
    <property type="entry name" value="TAZ_dom_sf"/>
</dbReference>
<dbReference type="SUPFAM" id="SSF57850">
    <property type="entry name" value="RING/U-box"/>
    <property type="match status" value="1"/>
</dbReference>
<dbReference type="GO" id="GO:0005667">
    <property type="term" value="C:transcription regulator complex"/>
    <property type="evidence" value="ECO:0007669"/>
    <property type="project" value="TreeGrafter"/>
</dbReference>
<dbReference type="Proteomes" id="UP001372338">
    <property type="component" value="Unassembled WGS sequence"/>
</dbReference>
<dbReference type="InterPro" id="IPR019786">
    <property type="entry name" value="Zinc_finger_PHD-type_CS"/>
</dbReference>
<keyword evidence="21" id="KW-1185">Reference proteome</keyword>
<evidence type="ECO:0000259" key="18">
    <source>
        <dbReference type="PROSITE" id="PS50135"/>
    </source>
</evidence>
<feature type="domain" description="ZZ-type" evidence="18">
    <location>
        <begin position="1191"/>
        <end position="1247"/>
    </location>
</feature>
<dbReference type="SUPFAM" id="SSF57903">
    <property type="entry name" value="FYVE/PHD zinc finger"/>
    <property type="match status" value="1"/>
</dbReference>
<evidence type="ECO:0000256" key="5">
    <source>
        <dbReference type="ARBA" id="ARBA00022723"/>
    </source>
</evidence>
<evidence type="ECO:0000256" key="7">
    <source>
        <dbReference type="ARBA" id="ARBA00022833"/>
    </source>
</evidence>
<dbReference type="InterPro" id="IPR031162">
    <property type="entry name" value="CBP_P300_HAT"/>
</dbReference>
<comment type="caution">
    <text evidence="20">The sequence shown here is derived from an EMBL/GenBank/DDBJ whole genome shotgun (WGS) entry which is preliminary data.</text>
</comment>
<feature type="domain" description="TAZ-type" evidence="17">
    <location>
        <begin position="1368"/>
        <end position="1452"/>
    </location>
</feature>
<dbReference type="InterPro" id="IPR000433">
    <property type="entry name" value="Znf_ZZ"/>
</dbReference>
<evidence type="ECO:0000259" key="19">
    <source>
        <dbReference type="PROSITE" id="PS51727"/>
    </source>
</evidence>
<dbReference type="InterPro" id="IPR019787">
    <property type="entry name" value="Znf_PHD-finger"/>
</dbReference>
<dbReference type="PROSITE" id="PS01359">
    <property type="entry name" value="ZF_PHD_1"/>
    <property type="match status" value="1"/>
</dbReference>
<evidence type="ECO:0000256" key="1">
    <source>
        <dbReference type="ARBA" id="ARBA00002581"/>
    </source>
</evidence>
<dbReference type="Pfam" id="PF02135">
    <property type="entry name" value="zf-TAZ"/>
    <property type="match status" value="1"/>
</dbReference>
<dbReference type="PROSITE" id="PS50016">
    <property type="entry name" value="ZF_PHD_2"/>
    <property type="match status" value="1"/>
</dbReference>
<reference evidence="20 21" key="1">
    <citation type="submission" date="2024-01" db="EMBL/GenBank/DDBJ databases">
        <title>The genomes of 5 underutilized Papilionoideae crops provide insights into root nodulation and disease resistanc.</title>
        <authorList>
            <person name="Yuan L."/>
        </authorList>
    </citation>
    <scope>NUCLEOTIDE SEQUENCE [LARGE SCALE GENOMIC DNA]</scope>
    <source>
        <strain evidence="20">ZHUSHIDOU_FW_LH</strain>
        <tissue evidence="20">Leaf</tissue>
    </source>
</reference>
<comment type="catalytic activity">
    <reaction evidence="14">
        <text>L-lysyl-[protein] + acetyl-CoA = N(6)-acetyl-L-lysyl-[protein] + CoA + H(+)</text>
        <dbReference type="Rhea" id="RHEA:45948"/>
        <dbReference type="Rhea" id="RHEA-COMP:9752"/>
        <dbReference type="Rhea" id="RHEA-COMP:10731"/>
        <dbReference type="ChEBI" id="CHEBI:15378"/>
        <dbReference type="ChEBI" id="CHEBI:29969"/>
        <dbReference type="ChEBI" id="CHEBI:57287"/>
        <dbReference type="ChEBI" id="CHEBI:57288"/>
        <dbReference type="ChEBI" id="CHEBI:61930"/>
        <dbReference type="EC" id="2.3.1.48"/>
    </reaction>
</comment>
<accession>A0AAN9EZW7</accession>
<evidence type="ECO:0000256" key="9">
    <source>
        <dbReference type="ARBA" id="ARBA00023015"/>
    </source>
</evidence>
<evidence type="ECO:0000256" key="12">
    <source>
        <dbReference type="ARBA" id="ARBA00023242"/>
    </source>
</evidence>
<evidence type="ECO:0000259" key="16">
    <source>
        <dbReference type="PROSITE" id="PS50016"/>
    </source>
</evidence>
<dbReference type="SMART" id="SM01250">
    <property type="entry name" value="KAT11"/>
    <property type="match status" value="1"/>
</dbReference>
<dbReference type="Gene3D" id="1.20.1020.10">
    <property type="entry name" value="TAZ domain"/>
    <property type="match status" value="1"/>
</dbReference>
<comment type="subcellular location">
    <subcellularLocation>
        <location evidence="2">Nucleus</location>
    </subcellularLocation>
</comment>
<sequence>MHAARKGPDLGNPWSDIQPSRLIGRHSSSRVHIPLRNGCFDSSHQNATNQLWSSTDWRKHPRIACLRDTIRRKIFEILSSRARFGQVQKASNMATTLEYRLFMDAASEKEYMNQETLKPRLVTQLKKFHERKLSRQADIPIASTSNMVQSSGLLHAWPNGTAVEPSSQKLTGPIINATDYGSQAVNNNYGFPKGGLSHPYVDPKQPLSLRGGGSSINSFNDTNMFSNFGVSGAGRNLETSFKSSSSLLPQQHIDDLATTDVVKYRNCLGTVKRNESEAPLAAMENNWSESSKNCMLSYVPGYQRLNQPQLPTQQINDYEQFTTESSESLFGLDESACVNPGTGSTSEILYAYFQYKNLNSGSGDHKMSFIKYMHLTECGNEMCTCVQSMKLLLHTDNCESDNCHVCRPWKLYHANAILEPRLEFESSLMMDSIVRDNGNDAPSDKSEAIQPLDKRQKMDPAFSESLNNNASSGLWTQKIVHPYSSKEIPELQQQTEFPFSSFNVEGQRNPLLDSMDNSETKNNVIDDTLGQTFESETLPSQALEANHISDESVLKSHDGVASSNLKGNVIGLKSSIKTLCIDPIDAEIEDIHCTTEFNSTRENAETTDIELKADEEKKTKYSNTTVNHISEESDPKIHDLMASSNLEENVISLNCTMDTLFKDPTDADMEDIQGITELNHAGENVKEADIELKANQEKQTQSSTETVNAVALTEFFTLDQLREHISSLNPTKEEGESADSCQLCTEQKLFFAPVPIYCLRCRHRIKRNVFYYQRGEEKLDTQHFFCTSCYNNSGGGDITFNGTSVAKTLLDRKRNDDESEEAWVECDKCKIWQHQICALYNNKRDLDCSAVYICPRCRIKDIENGKHVPLPKTDNFGAKDLPRTQLSDHIENRLFKSLMKERADTAKVEGKNNPDEVLAAENLSVRVVLSVDKQLQVKKEFLDIFSDEDYPSEFLYRSKLILLFQNIEGVDICLFGMYVQEFGSECGLPNQRCVYISFLDSCKYFRPDRKTATGEALRTYVYHEILIGYLDYCKKRGFTTCYIYACPPSKGEDYIIYCKPKDQETPNKDKLRRWYQSMLIKASEENIVVGLTNMYDHFFVPTGKCDSKVTAARLPYFNGDSWCAEAMEQSQKIEQDSGGDYECQLKKEVSKRTLKAMGYPNPSKDNAKDILVMYKLGQIISRKKEYLIMVHLQHACMHCHEVIVSGKRWFCTECKNFQECERCHTADSHTSMKGEKHKLCQALIDDIPFDTKENDIILDNEFLDNRITFLSFCQNQKNKFQFDTPRRAKYSTMMIIDQLKSSTSMMTVGAKCSFCCKHVISQQSLQCEICPEFALCPASYKERGANCHEHKLTQASSTGLSRSGNQELNQNTVLMQQMLEVLQHLSQCCATKTQPCSYKNCLQMKKLFSHANRCTVQASGGCPHCKKAWMALKFHSKNCRQSKCCVPRCMDLKKHPEWIAMQAKSQCRAAFVESNKSD</sequence>
<dbReference type="EC" id="2.3.1.48" evidence="3"/>
<dbReference type="GO" id="GO:0045944">
    <property type="term" value="P:positive regulation of transcription by RNA polymerase II"/>
    <property type="evidence" value="ECO:0007669"/>
    <property type="project" value="TreeGrafter"/>
</dbReference>
<name>A0AAN9EZW7_CROPI</name>
<dbReference type="GO" id="GO:0005634">
    <property type="term" value="C:nucleus"/>
    <property type="evidence" value="ECO:0007669"/>
    <property type="project" value="UniProtKB-SubCell"/>
</dbReference>
<keyword evidence="13" id="KW-0012">Acyltransferase</keyword>
<keyword evidence="10" id="KW-0010">Activator</keyword>
<dbReference type="SMART" id="SM00249">
    <property type="entry name" value="PHD"/>
    <property type="match status" value="1"/>
</dbReference>
<keyword evidence="12" id="KW-0539">Nucleus</keyword>
<feature type="domain" description="CBP/p300-type HAT" evidence="19">
    <location>
        <begin position="875"/>
        <end position="1304"/>
    </location>
</feature>
<keyword evidence="6 15" id="KW-0863">Zinc-finger</keyword>
<evidence type="ECO:0000259" key="17">
    <source>
        <dbReference type="PROSITE" id="PS50134"/>
    </source>
</evidence>
<proteinExistence type="predicted"/>
<dbReference type="PANTHER" id="PTHR13808:SF53">
    <property type="entry name" value="HISTONE ACETYLTRANSFERASE HAC2"/>
    <property type="match status" value="1"/>
</dbReference>
<dbReference type="PROSITE" id="PS51727">
    <property type="entry name" value="CBP_P300_HAT"/>
    <property type="match status" value="1"/>
</dbReference>
<dbReference type="PANTHER" id="PTHR13808">
    <property type="entry name" value="CBP/P300-RELATED"/>
    <property type="match status" value="1"/>
</dbReference>
<evidence type="ECO:0000313" key="20">
    <source>
        <dbReference type="EMBL" id="KAK7266742.1"/>
    </source>
</evidence>
<dbReference type="SMART" id="SM00551">
    <property type="entry name" value="ZnF_TAZ"/>
    <property type="match status" value="1"/>
</dbReference>
<dbReference type="EMBL" id="JAYWIO010000004">
    <property type="protein sequence ID" value="KAK7266742.1"/>
    <property type="molecule type" value="Genomic_DNA"/>
</dbReference>
<dbReference type="CDD" id="cd15614">
    <property type="entry name" value="PHD_HAC_like"/>
    <property type="match status" value="1"/>
</dbReference>
<feature type="domain" description="PHD-type" evidence="16">
    <location>
        <begin position="783"/>
        <end position="860"/>
    </location>
</feature>
<dbReference type="GO" id="GO:0000123">
    <property type="term" value="C:histone acetyltransferase complex"/>
    <property type="evidence" value="ECO:0007669"/>
    <property type="project" value="TreeGrafter"/>
</dbReference>
<keyword evidence="9" id="KW-0805">Transcription regulation</keyword>
<dbReference type="InterPro" id="IPR013083">
    <property type="entry name" value="Znf_RING/FYVE/PHD"/>
</dbReference>